<dbReference type="GO" id="GO:0005886">
    <property type="term" value="C:plasma membrane"/>
    <property type="evidence" value="ECO:0007669"/>
    <property type="project" value="UniProtKB-SubCell"/>
</dbReference>
<dbReference type="PANTHER" id="PTHR38601">
    <property type="entry name" value="HYDROGENASE-4 COMPONENT E"/>
    <property type="match status" value="1"/>
</dbReference>
<dbReference type="AlphaFoldDB" id="A0LSU3"/>
<reference evidence="7 8" key="1">
    <citation type="journal article" date="2009" name="Genome Res.">
        <title>Complete genome of the cellulolytic thermophile Acidothermus cellulolyticus 11B provides insights into its ecophysiological and evolutionary adaptations.</title>
        <authorList>
            <person name="Barabote R.D."/>
            <person name="Xie G."/>
            <person name="Leu D.H."/>
            <person name="Normand P."/>
            <person name="Necsulea A."/>
            <person name="Daubin V."/>
            <person name="Medigue C."/>
            <person name="Adney W.S."/>
            <person name="Xu X.C."/>
            <person name="Lapidus A."/>
            <person name="Parales R.E."/>
            <person name="Detter C."/>
            <person name="Pujic P."/>
            <person name="Bruce D."/>
            <person name="Lavire C."/>
            <person name="Challacombe J.F."/>
            <person name="Brettin T.S."/>
            <person name="Berry A.M."/>
        </authorList>
    </citation>
    <scope>NUCLEOTIDE SEQUENCE [LARGE SCALE GENOMIC DNA]</scope>
    <source>
        <strain evidence="8">ATCC 43068 / DSM 8971 / 11B</strain>
    </source>
</reference>
<dbReference type="Proteomes" id="UP000008221">
    <property type="component" value="Chromosome"/>
</dbReference>
<evidence type="ECO:0000256" key="6">
    <source>
        <dbReference type="SAM" id="Phobius"/>
    </source>
</evidence>
<name>A0LSU3_ACIC1</name>
<evidence type="ECO:0000256" key="4">
    <source>
        <dbReference type="ARBA" id="ARBA00022989"/>
    </source>
</evidence>
<keyword evidence="8" id="KW-1185">Reference proteome</keyword>
<dbReference type="InterPro" id="IPR038730">
    <property type="entry name" value="HyfE-like"/>
</dbReference>
<evidence type="ECO:0000313" key="7">
    <source>
        <dbReference type="EMBL" id="ABK52503.1"/>
    </source>
</evidence>
<keyword evidence="5 6" id="KW-0472">Membrane</keyword>
<feature type="transmembrane region" description="Helical" evidence="6">
    <location>
        <begin position="14"/>
        <end position="34"/>
    </location>
</feature>
<keyword evidence="4 6" id="KW-1133">Transmembrane helix</keyword>
<dbReference type="EMBL" id="CP000481">
    <property type="protein sequence ID" value="ABK52503.1"/>
    <property type="molecule type" value="Genomic_DNA"/>
</dbReference>
<feature type="transmembrane region" description="Helical" evidence="6">
    <location>
        <begin position="41"/>
        <end position="59"/>
    </location>
</feature>
<dbReference type="FunCoup" id="A0LSU3">
    <property type="interactions" value="4"/>
</dbReference>
<feature type="transmembrane region" description="Helical" evidence="6">
    <location>
        <begin position="65"/>
        <end position="84"/>
    </location>
</feature>
<evidence type="ECO:0000313" key="8">
    <source>
        <dbReference type="Proteomes" id="UP000008221"/>
    </source>
</evidence>
<proteinExistence type="predicted"/>
<evidence type="ECO:0000256" key="2">
    <source>
        <dbReference type="ARBA" id="ARBA00022475"/>
    </source>
</evidence>
<evidence type="ECO:0000256" key="3">
    <source>
        <dbReference type="ARBA" id="ARBA00022692"/>
    </source>
</evidence>
<feature type="transmembrane region" description="Helical" evidence="6">
    <location>
        <begin position="96"/>
        <end position="122"/>
    </location>
</feature>
<dbReference type="OrthoDB" id="5114634at2"/>
<evidence type="ECO:0000256" key="5">
    <source>
        <dbReference type="ARBA" id="ARBA00023136"/>
    </source>
</evidence>
<gene>
    <name evidence="7" type="ordered locus">Acel_0730</name>
</gene>
<dbReference type="RefSeq" id="WP_011719566.1">
    <property type="nucleotide sequence ID" value="NC_008578.1"/>
</dbReference>
<organism evidence="7 8">
    <name type="scientific">Acidothermus cellulolyticus (strain ATCC 43068 / DSM 8971 / 11B)</name>
    <dbReference type="NCBI Taxonomy" id="351607"/>
    <lineage>
        <taxon>Bacteria</taxon>
        <taxon>Bacillati</taxon>
        <taxon>Actinomycetota</taxon>
        <taxon>Actinomycetes</taxon>
        <taxon>Acidothermales</taxon>
        <taxon>Acidothermaceae</taxon>
        <taxon>Acidothermus</taxon>
    </lineage>
</organism>
<comment type="subcellular location">
    <subcellularLocation>
        <location evidence="1">Cell membrane</location>
        <topology evidence="1">Multi-pass membrane protein</topology>
    </subcellularLocation>
</comment>
<feature type="transmembrane region" description="Helical" evidence="6">
    <location>
        <begin position="187"/>
        <end position="206"/>
    </location>
</feature>
<feature type="transmembrane region" description="Helical" evidence="6">
    <location>
        <begin position="161"/>
        <end position="181"/>
    </location>
</feature>
<protein>
    <submittedName>
        <fullName evidence="7">Hydrogenase subunit</fullName>
    </submittedName>
</protein>
<dbReference type="HOGENOM" id="CLU_088957_0_0_11"/>
<dbReference type="eggNOG" id="COG4237">
    <property type="taxonomic scope" value="Bacteria"/>
</dbReference>
<dbReference type="InParanoid" id="A0LSU3"/>
<dbReference type="KEGG" id="ace:Acel_0730"/>
<dbReference type="PANTHER" id="PTHR38601:SF1">
    <property type="entry name" value="HYDROGENASE-4 COMPONENT E"/>
    <property type="match status" value="1"/>
</dbReference>
<feature type="transmembrane region" description="Helical" evidence="6">
    <location>
        <begin position="134"/>
        <end position="152"/>
    </location>
</feature>
<keyword evidence="2" id="KW-1003">Cell membrane</keyword>
<keyword evidence="3 6" id="KW-0812">Transmembrane</keyword>
<evidence type="ECO:0000256" key="1">
    <source>
        <dbReference type="ARBA" id="ARBA00004651"/>
    </source>
</evidence>
<accession>A0LSU3</accession>
<sequence>MPTGTPAPPVFDGVADVIAVLVLLAEFGMLRAALLPAQIRLYAGQSLLLAVLAAIAAQQRNVPDLYALAVLSAVLKVLAVPAVLRRMLRDTGTDIAGSGVLGVATRTLCALLATAFGFFATAGLPIRAAVLPRTALSLAVAAVLVAFILMIFRRDVVSQAVGFFSMENAVSLASLVIAATMPFLLEVVLLFDLLVAVVVFSALIRIHHNRRQSLSTRKLSGLRG</sequence>
<dbReference type="STRING" id="351607.Acel_0730"/>